<accession>A0AA39WG47</accession>
<dbReference type="GO" id="GO:0043565">
    <property type="term" value="F:sequence-specific DNA binding"/>
    <property type="evidence" value="ECO:0007669"/>
    <property type="project" value="TreeGrafter"/>
</dbReference>
<comment type="caution">
    <text evidence="7">The sequence shown here is derived from an EMBL/GenBank/DDBJ whole genome shotgun (WGS) entry which is preliminary data.</text>
</comment>
<keyword evidence="2" id="KW-0805">Transcription regulation</keyword>
<keyword evidence="3" id="KW-0238">DNA-binding</keyword>
<evidence type="ECO:0000256" key="1">
    <source>
        <dbReference type="ARBA" id="ARBA00004123"/>
    </source>
</evidence>
<evidence type="ECO:0000313" key="7">
    <source>
        <dbReference type="EMBL" id="KAK0614778.1"/>
    </source>
</evidence>
<organism evidence="7 8">
    <name type="scientific">Lasiodiplodia hormozganensis</name>
    <dbReference type="NCBI Taxonomy" id="869390"/>
    <lineage>
        <taxon>Eukaryota</taxon>
        <taxon>Fungi</taxon>
        <taxon>Dikarya</taxon>
        <taxon>Ascomycota</taxon>
        <taxon>Pezizomycotina</taxon>
        <taxon>Dothideomycetes</taxon>
        <taxon>Dothideomycetes incertae sedis</taxon>
        <taxon>Botryosphaeriales</taxon>
        <taxon>Botryosphaeriaceae</taxon>
        <taxon>Lasiodiplodia</taxon>
    </lineage>
</organism>
<dbReference type="GO" id="GO:0008270">
    <property type="term" value="F:zinc ion binding"/>
    <property type="evidence" value="ECO:0007669"/>
    <property type="project" value="InterPro"/>
</dbReference>
<feature type="domain" description="Xylanolytic transcriptional activator regulatory" evidence="6">
    <location>
        <begin position="8"/>
        <end position="118"/>
    </location>
</feature>
<dbReference type="Pfam" id="PF04082">
    <property type="entry name" value="Fungal_trans"/>
    <property type="match status" value="1"/>
</dbReference>
<dbReference type="InterPro" id="IPR007219">
    <property type="entry name" value="XnlR_reg_dom"/>
</dbReference>
<keyword evidence="5" id="KW-0539">Nucleus</keyword>
<proteinExistence type="predicted"/>
<dbReference type="InterPro" id="IPR051711">
    <property type="entry name" value="Stress_Response_Reg"/>
</dbReference>
<evidence type="ECO:0000256" key="5">
    <source>
        <dbReference type="ARBA" id="ARBA00023242"/>
    </source>
</evidence>
<dbReference type="PANTHER" id="PTHR47540">
    <property type="entry name" value="THIAMINE REPRESSIBLE GENES REGULATORY PROTEIN THI5"/>
    <property type="match status" value="1"/>
</dbReference>
<name>A0AA39WG47_9PEZI</name>
<gene>
    <name evidence="7" type="ORF">DIS24_g11937</name>
</gene>
<keyword evidence="4" id="KW-0804">Transcription</keyword>
<evidence type="ECO:0000259" key="6">
    <source>
        <dbReference type="Pfam" id="PF04082"/>
    </source>
</evidence>
<reference evidence="7" key="1">
    <citation type="submission" date="2023-06" db="EMBL/GenBank/DDBJ databases">
        <title>Multi-omics analyses reveal the molecular pathogenesis toolkit of Lasiodiplodia hormozganensis, a cross-kingdom pathogen.</title>
        <authorList>
            <person name="Felix C."/>
            <person name="Meneses R."/>
            <person name="Goncalves M.F.M."/>
            <person name="Tilleman L."/>
            <person name="Duarte A.S."/>
            <person name="Jorrin-Novo J.V."/>
            <person name="Van De Peer Y."/>
            <person name="Deforce D."/>
            <person name="Van Nieuwerburgh F."/>
            <person name="Esteves A.C."/>
            <person name="Alves A."/>
        </authorList>
    </citation>
    <scope>NUCLEOTIDE SEQUENCE</scope>
    <source>
        <strain evidence="7">CBS 339.90</strain>
    </source>
</reference>
<evidence type="ECO:0000256" key="2">
    <source>
        <dbReference type="ARBA" id="ARBA00023015"/>
    </source>
</evidence>
<dbReference type="Proteomes" id="UP001175001">
    <property type="component" value="Unassembled WGS sequence"/>
</dbReference>
<dbReference type="EMBL" id="JAUJDW010000204">
    <property type="protein sequence ID" value="KAK0614778.1"/>
    <property type="molecule type" value="Genomic_DNA"/>
</dbReference>
<evidence type="ECO:0000313" key="8">
    <source>
        <dbReference type="Proteomes" id="UP001175001"/>
    </source>
</evidence>
<sequence length="222" mass="25244">MTDPFMKRIEEECKRRLFWCSYNLDKYLGAMLGRPCVFHDEDIDQEYPSMTVYNPDLGVCLPTEEPNRRILIAPVLHFKLVRIVSRALREMYSVRPPTQKRSALIRRQLNDSLKAWRKELPAFLDPDQVDARLLVPNFQRQSNMLSLAYSHAVILVNRGSLMNKLRKSDVSSDTAGDEEDSNMKACLSAAMSILNDVDQIRRGGGRYCPHGGSPSTKPSAPS</sequence>
<dbReference type="PANTHER" id="PTHR47540:SF3">
    <property type="entry name" value="ZN(II)2CYS6 TRANSCRIPTION FACTOR (EUROFUNG)"/>
    <property type="match status" value="1"/>
</dbReference>
<dbReference type="GO" id="GO:0005634">
    <property type="term" value="C:nucleus"/>
    <property type="evidence" value="ECO:0007669"/>
    <property type="project" value="UniProtKB-SubCell"/>
</dbReference>
<dbReference type="GO" id="GO:0045944">
    <property type="term" value="P:positive regulation of transcription by RNA polymerase II"/>
    <property type="evidence" value="ECO:0007669"/>
    <property type="project" value="TreeGrafter"/>
</dbReference>
<evidence type="ECO:0000256" key="4">
    <source>
        <dbReference type="ARBA" id="ARBA00023163"/>
    </source>
</evidence>
<dbReference type="AlphaFoldDB" id="A0AA39WG47"/>
<keyword evidence="8" id="KW-1185">Reference proteome</keyword>
<evidence type="ECO:0000256" key="3">
    <source>
        <dbReference type="ARBA" id="ARBA00023125"/>
    </source>
</evidence>
<dbReference type="GO" id="GO:0006351">
    <property type="term" value="P:DNA-templated transcription"/>
    <property type="evidence" value="ECO:0007669"/>
    <property type="project" value="InterPro"/>
</dbReference>
<comment type="subcellular location">
    <subcellularLocation>
        <location evidence="1">Nucleus</location>
    </subcellularLocation>
</comment>
<protein>
    <submittedName>
        <fullName evidence="7">Transcriptional regulatory protein</fullName>
    </submittedName>
</protein>
<dbReference type="CDD" id="cd12148">
    <property type="entry name" value="fungal_TF_MHR"/>
    <property type="match status" value="1"/>
</dbReference>